<reference evidence="3" key="1">
    <citation type="journal article" date="2019" name="Int. J. Syst. Evol. Microbiol.">
        <title>The Global Catalogue of Microorganisms (GCM) 10K type strain sequencing project: providing services to taxonomists for standard genome sequencing and annotation.</title>
        <authorList>
            <consortium name="The Broad Institute Genomics Platform"/>
            <consortium name="The Broad Institute Genome Sequencing Center for Infectious Disease"/>
            <person name="Wu L."/>
            <person name="Ma J."/>
        </authorList>
    </citation>
    <scope>NUCLEOTIDE SEQUENCE [LARGE SCALE GENOMIC DNA]</scope>
    <source>
        <strain evidence="3">JCM 4733</strain>
    </source>
</reference>
<evidence type="ECO:0000256" key="1">
    <source>
        <dbReference type="SAM" id="MobiDB-lite"/>
    </source>
</evidence>
<sequence>MSVRHRPTSPQLRRSVHLKVRNQPSAPVSEQAGRPAGTAIAGRSEDGMVVGRELSAIRLRVFPSETEGPGEDRRSAGVALR</sequence>
<feature type="region of interest" description="Disordered" evidence="1">
    <location>
        <begin position="1"/>
        <end position="45"/>
    </location>
</feature>
<gene>
    <name evidence="2" type="ORF">GCM10010345_19650</name>
</gene>
<feature type="region of interest" description="Disordered" evidence="1">
    <location>
        <begin position="62"/>
        <end position="81"/>
    </location>
</feature>
<protein>
    <submittedName>
        <fullName evidence="2">Uncharacterized protein</fullName>
    </submittedName>
</protein>
<organism evidence="2 3">
    <name type="scientific">Streptomyces canarius</name>
    <dbReference type="NCBI Taxonomy" id="285453"/>
    <lineage>
        <taxon>Bacteria</taxon>
        <taxon>Bacillati</taxon>
        <taxon>Actinomycetota</taxon>
        <taxon>Actinomycetes</taxon>
        <taxon>Kitasatosporales</taxon>
        <taxon>Streptomycetaceae</taxon>
        <taxon>Streptomyces</taxon>
    </lineage>
</organism>
<proteinExistence type="predicted"/>
<dbReference type="Proteomes" id="UP000653644">
    <property type="component" value="Unassembled WGS sequence"/>
</dbReference>
<evidence type="ECO:0000313" key="3">
    <source>
        <dbReference type="Proteomes" id="UP000653644"/>
    </source>
</evidence>
<name>A0ABQ3CIE6_9ACTN</name>
<keyword evidence="3" id="KW-1185">Reference proteome</keyword>
<accession>A0ABQ3CIE6</accession>
<comment type="caution">
    <text evidence="2">The sequence shown here is derived from an EMBL/GenBank/DDBJ whole genome shotgun (WGS) entry which is preliminary data.</text>
</comment>
<dbReference type="EMBL" id="BMVN01000005">
    <property type="protein sequence ID" value="GHA15087.1"/>
    <property type="molecule type" value="Genomic_DNA"/>
</dbReference>
<evidence type="ECO:0000313" key="2">
    <source>
        <dbReference type="EMBL" id="GHA15087.1"/>
    </source>
</evidence>